<reference evidence="3" key="1">
    <citation type="submission" date="2022-01" db="EMBL/GenBank/DDBJ databases">
        <authorList>
            <person name="King R."/>
        </authorList>
    </citation>
    <scope>NUCLEOTIDE SEQUENCE</scope>
</reference>
<dbReference type="Gene3D" id="2.180.10.10">
    <property type="entry name" value="RHS repeat-associated core"/>
    <property type="match status" value="1"/>
</dbReference>
<sequence length="827" mass="96803">MDFSVNARMAEYYEKFIELQEKLRKSEEERLKLEMKFNEMVQKSREEEQVYYRRLRSQYKKFLEEDRKRQERNEKIVRTLERIETRIDMLTSKTERIKHLRKHYHNYLQRVSGPQVPKVVINTPQYSTMPKDTTTYNEDVFPTNNNCEDEQKLNDEKMEILDRYLQSISSQKCKDLLEKRKMENAELDKLEVLKHKLEYGFDSNKAQSIAEDIMNSIYSRHYNKEPNQDDRLTSRKANVKFSCDVDDDNKSDFSDLTQSKDGTECITQHTKSDTVQNNIDKDSNKQEKRVFVENEQEIQLKPISKENKVFQNDTQQENNLQENYSQDTNNITLNEIEDIHQKPNYISNNLSITNETDEFVEVKKIDNSIINNQQENNDNNDEEKIYDEDHLENKKTIFEPSLADNQSSNEDNVSSVDISKDILPSELPAQEYVEQNPDLSESTQSDQQQQETNSNPLEIQATGECNYDPQPHYSEDGQPLPYESNEQEIQYDQNGQPLQYDENDQIAQYNSNGVSYDQNGQPIQYDENGQPIPYNENSQTLGYDEQNQPIQYDEQGQPVQYDQHGQPVQYDQQGQQILYDQQGHPIQYDQQGQQIQYDQQGQPIQYYQQIEPIEYNENNQPVQYDQNGQPIQYDSTGQPIQYDQNGQPIQYDPNIQPVQYDENGQPIQSTQLDENGQPIYFDQSGQQIAYDENGQIIQYDENGQPIQYDENGQSIYQYPQYDESGQPLQQYDDNGQPLQYDEQGQYDENGQAVSNYTAETPIEQTNEDKTFGEEVLPENVDNILEDQDAATVNQTSKSKVLEMLDTDTESLQQNVSKVSDSDFSISQ</sequence>
<gene>
    <name evidence="3" type="ORF">DIABBA_LOCUS3839</name>
</gene>
<feature type="compositionally biased region" description="Low complexity" evidence="2">
    <location>
        <begin position="440"/>
        <end position="455"/>
    </location>
</feature>
<accession>A0A9N9SXS6</accession>
<evidence type="ECO:0000256" key="2">
    <source>
        <dbReference type="SAM" id="MobiDB-lite"/>
    </source>
</evidence>
<dbReference type="AlphaFoldDB" id="A0A9N9SXS6"/>
<dbReference type="OrthoDB" id="8015657at2759"/>
<proteinExistence type="predicted"/>
<protein>
    <submittedName>
        <fullName evidence="3">Uncharacterized protein</fullName>
    </submittedName>
</protein>
<feature type="compositionally biased region" description="Polar residues" evidence="2">
    <location>
        <begin position="511"/>
        <end position="522"/>
    </location>
</feature>
<dbReference type="EMBL" id="OU898277">
    <property type="protein sequence ID" value="CAG9830108.1"/>
    <property type="molecule type" value="Genomic_DNA"/>
</dbReference>
<feature type="region of interest" description="Disordered" evidence="2">
    <location>
        <begin position="433"/>
        <end position="482"/>
    </location>
</feature>
<feature type="region of interest" description="Disordered" evidence="2">
    <location>
        <begin position="620"/>
        <end position="639"/>
    </location>
</feature>
<organism evidence="3 4">
    <name type="scientific">Diabrotica balteata</name>
    <name type="common">Banded cucumber beetle</name>
    <dbReference type="NCBI Taxonomy" id="107213"/>
    <lineage>
        <taxon>Eukaryota</taxon>
        <taxon>Metazoa</taxon>
        <taxon>Ecdysozoa</taxon>
        <taxon>Arthropoda</taxon>
        <taxon>Hexapoda</taxon>
        <taxon>Insecta</taxon>
        <taxon>Pterygota</taxon>
        <taxon>Neoptera</taxon>
        <taxon>Endopterygota</taxon>
        <taxon>Coleoptera</taxon>
        <taxon>Polyphaga</taxon>
        <taxon>Cucujiformia</taxon>
        <taxon>Chrysomeloidea</taxon>
        <taxon>Chrysomelidae</taxon>
        <taxon>Galerucinae</taxon>
        <taxon>Diabroticina</taxon>
        <taxon>Diabroticites</taxon>
        <taxon>Diabrotica</taxon>
    </lineage>
</organism>
<keyword evidence="4" id="KW-1185">Reference proteome</keyword>
<name>A0A9N9SXS6_DIABA</name>
<keyword evidence="1" id="KW-0175">Coiled coil</keyword>
<evidence type="ECO:0000313" key="4">
    <source>
        <dbReference type="Proteomes" id="UP001153709"/>
    </source>
</evidence>
<feature type="coiled-coil region" evidence="1">
    <location>
        <begin position="9"/>
        <end position="43"/>
    </location>
</feature>
<feature type="region of interest" description="Disordered" evidence="2">
    <location>
        <begin position="511"/>
        <end position="541"/>
    </location>
</feature>
<evidence type="ECO:0000313" key="3">
    <source>
        <dbReference type="EMBL" id="CAG9830108.1"/>
    </source>
</evidence>
<dbReference type="Proteomes" id="UP001153709">
    <property type="component" value="Chromosome 2"/>
</dbReference>
<evidence type="ECO:0000256" key="1">
    <source>
        <dbReference type="SAM" id="Coils"/>
    </source>
</evidence>